<evidence type="ECO:0000313" key="1">
    <source>
        <dbReference type="EMBL" id="UXP32314.1"/>
    </source>
</evidence>
<dbReference type="RefSeq" id="WP_262309750.1">
    <property type="nucleotide sequence ID" value="NZ_CP106679.1"/>
</dbReference>
<protein>
    <submittedName>
        <fullName evidence="1">Phosphopeptide-binding protein</fullName>
    </submittedName>
</protein>
<dbReference type="EMBL" id="CP106679">
    <property type="protein sequence ID" value="UXP32314.1"/>
    <property type="molecule type" value="Genomic_DNA"/>
</dbReference>
<reference evidence="1" key="1">
    <citation type="submission" date="2022-09" db="EMBL/GenBank/DDBJ databases">
        <title>Comparative genomics and taxonomic characterization of three novel marine species of genus Reichenbachiella exhibiting antioxidant and polysaccharide degradation activities.</title>
        <authorList>
            <person name="Muhammad N."/>
            <person name="Lee Y.-J."/>
            <person name="Ko J."/>
            <person name="Kim S.-G."/>
        </authorList>
    </citation>
    <scope>NUCLEOTIDE SEQUENCE</scope>
    <source>
        <strain evidence="1">BKB1-1</strain>
    </source>
</reference>
<keyword evidence="2" id="KW-1185">Reference proteome</keyword>
<dbReference type="PROSITE" id="PS51257">
    <property type="entry name" value="PROKAR_LIPOPROTEIN"/>
    <property type="match status" value="1"/>
</dbReference>
<dbReference type="Proteomes" id="UP001065174">
    <property type="component" value="Chromosome"/>
</dbReference>
<evidence type="ECO:0000313" key="2">
    <source>
        <dbReference type="Proteomes" id="UP001065174"/>
    </source>
</evidence>
<name>A0ABY6CPM1_9BACT</name>
<sequence>MKSTMQNFAIAAAIATATISCDMSKKEATSTHELTEKIEVEQPITLTQAPPSIEFPDALLSKKDVKITKQDTSYLVDYSFDVQNFELGSQTTGAANRGIANSDKGQHIHFIVNDGPYSAHYVPGAADSLKAGNYVVLAFLSRSYHESVKDENAYHVENLKVGDVETEAVDLDAPHLFYSRPKGTYSGTDTKKLMLDFYLINTELSPTGNKVKATINGAEFMIDQWAPYYIEGLDKGEVTISLELIDATGQKIEGPFNSVTRTVTLK</sequence>
<gene>
    <name evidence="1" type="ORF">N6H18_18405</name>
</gene>
<proteinExistence type="predicted"/>
<accession>A0ABY6CPM1</accession>
<organism evidence="1 2">
    <name type="scientific">Reichenbachiella agarivorans</name>
    <dbReference type="NCBI Taxonomy" id="2979464"/>
    <lineage>
        <taxon>Bacteria</taxon>
        <taxon>Pseudomonadati</taxon>
        <taxon>Bacteroidota</taxon>
        <taxon>Cytophagia</taxon>
        <taxon>Cytophagales</taxon>
        <taxon>Reichenbachiellaceae</taxon>
        <taxon>Reichenbachiella</taxon>
    </lineage>
</organism>